<dbReference type="Pfam" id="PF00005">
    <property type="entry name" value="ABC_tran"/>
    <property type="match status" value="1"/>
</dbReference>
<dbReference type="CDD" id="cd03214">
    <property type="entry name" value="ABC_Iron-Siderophores_B12_Hemin"/>
    <property type="match status" value="1"/>
</dbReference>
<keyword evidence="7" id="KW-1185">Reference proteome</keyword>
<dbReference type="PANTHER" id="PTHR42794">
    <property type="entry name" value="HEMIN IMPORT ATP-BINDING PROTEIN HMUV"/>
    <property type="match status" value="1"/>
</dbReference>
<feature type="domain" description="ABC transporter" evidence="5">
    <location>
        <begin position="2"/>
        <end position="239"/>
    </location>
</feature>
<dbReference type="InterPro" id="IPR003439">
    <property type="entry name" value="ABC_transporter-like_ATP-bd"/>
</dbReference>
<dbReference type="Pfam" id="PF01955">
    <property type="entry name" value="CbiZ"/>
    <property type="match status" value="1"/>
</dbReference>
<dbReference type="GO" id="GO:0016887">
    <property type="term" value="F:ATP hydrolysis activity"/>
    <property type="evidence" value="ECO:0007669"/>
    <property type="project" value="InterPro"/>
</dbReference>
<comment type="caution">
    <text evidence="6">The sequence shown here is derived from an EMBL/GenBank/DDBJ whole genome shotgun (WGS) entry which is preliminary data.</text>
</comment>
<evidence type="ECO:0000256" key="4">
    <source>
        <dbReference type="ARBA" id="ARBA00022967"/>
    </source>
</evidence>
<evidence type="ECO:0000313" key="6">
    <source>
        <dbReference type="EMBL" id="RUS55686.1"/>
    </source>
</evidence>
<dbReference type="Proteomes" id="UP000288623">
    <property type="component" value="Unassembled WGS sequence"/>
</dbReference>
<dbReference type="FunFam" id="3.40.50.300:FF:000134">
    <property type="entry name" value="Iron-enterobactin ABC transporter ATP-binding protein"/>
    <property type="match status" value="1"/>
</dbReference>
<organism evidence="6 7">
    <name type="scientific">Candidatus Kurthia intestinigallinarum</name>
    <dbReference type="NCBI Taxonomy" id="1562256"/>
    <lineage>
        <taxon>Bacteria</taxon>
        <taxon>Bacillati</taxon>
        <taxon>Bacillota</taxon>
        <taxon>Bacilli</taxon>
        <taxon>Bacillales</taxon>
        <taxon>Caryophanaceae</taxon>
        <taxon>Kurthia</taxon>
    </lineage>
</organism>
<sequence length="488" mass="54363">MLEIHGLTGGYDKKEIVRDVSFSLQKGRMLGILGPNGSGKSTLLKMISGILPLTAGDILIDNKPRTSYKQKELARKMAVLPQLHAHAFSHTVAETVALGRYPHQSGLFSQWSAEDEAATTEAMTQTGVAKYRDEELEYLSGGEQQRTFIAQALAQQAELLLLDEPTNHLDLEHQRQIMDMLKHEVATRQLTVVSIFHDMNLAALYCDELLLLENGRVRAYGAPAEVLTEDEIAQVYHTAVARFAHPQLATPQMALLPNIEIAQNRVTLEQFRVENEFVHLKATKPLRTLSAALHNPGFGWFRHFLNRTVDAQYMCDDAHAEMKNYIKNHHLPIEQTVAMMTAVDVKHAVIRRYKEEDHEIFVMVTAGVGNAVDAARGHLHAEPQRVGTINLWVIINGVLSDESFMQAMMTTIEAKVKAMQDGEIYDTQTGTIATGTSTDSVLIASTQSGQNYEYAGTITDIGKLIGRGVYETMIIALDDYKRAKGWIQ</sequence>
<keyword evidence="4" id="KW-1278">Translocase</keyword>
<proteinExistence type="predicted"/>
<evidence type="ECO:0000256" key="3">
    <source>
        <dbReference type="ARBA" id="ARBA00022840"/>
    </source>
</evidence>
<dbReference type="SUPFAM" id="SSF52540">
    <property type="entry name" value="P-loop containing nucleoside triphosphate hydrolases"/>
    <property type="match status" value="1"/>
</dbReference>
<protein>
    <submittedName>
        <fullName evidence="6">Iron ABC transporter ATPase</fullName>
    </submittedName>
</protein>
<dbReference type="PANTHER" id="PTHR42794:SF1">
    <property type="entry name" value="HEMIN IMPORT ATP-BINDING PROTEIN HMUV"/>
    <property type="match status" value="1"/>
</dbReference>
<evidence type="ECO:0000313" key="7">
    <source>
        <dbReference type="Proteomes" id="UP000288623"/>
    </source>
</evidence>
<dbReference type="SMART" id="SM00382">
    <property type="entry name" value="AAA"/>
    <property type="match status" value="1"/>
</dbReference>
<gene>
    <name evidence="6" type="ORF">QI30_12280</name>
</gene>
<dbReference type="OrthoDB" id="9787851at2"/>
<dbReference type="Gene3D" id="3.40.50.300">
    <property type="entry name" value="P-loop containing nucleotide triphosphate hydrolases"/>
    <property type="match status" value="1"/>
</dbReference>
<dbReference type="InterPro" id="IPR002808">
    <property type="entry name" value="AdoCbi_amidolase"/>
</dbReference>
<evidence type="ECO:0000259" key="5">
    <source>
        <dbReference type="PROSITE" id="PS50893"/>
    </source>
</evidence>
<keyword evidence="3" id="KW-0067">ATP-binding</keyword>
<keyword evidence="1" id="KW-0813">Transport</keyword>
<evidence type="ECO:0000256" key="2">
    <source>
        <dbReference type="ARBA" id="ARBA00022741"/>
    </source>
</evidence>
<keyword evidence="2" id="KW-0547">Nucleotide-binding</keyword>
<evidence type="ECO:0000256" key="1">
    <source>
        <dbReference type="ARBA" id="ARBA00022448"/>
    </source>
</evidence>
<accession>A0A433RU76</accession>
<dbReference type="InterPro" id="IPR027417">
    <property type="entry name" value="P-loop_NTPase"/>
</dbReference>
<reference evidence="6 7" key="1">
    <citation type="submission" date="2014-11" db="EMBL/GenBank/DDBJ databases">
        <title>Genome sequence and analysis of novel Kurthia sp.</title>
        <authorList>
            <person name="Lawson J.N."/>
            <person name="Gonzalez J.E."/>
            <person name="Rinauldi L."/>
            <person name="Xuan Z."/>
            <person name="Firman A."/>
            <person name="Shaddox L."/>
            <person name="Trudeau A."/>
            <person name="Shah S."/>
            <person name="Reiman D."/>
        </authorList>
    </citation>
    <scope>NUCLEOTIDE SEQUENCE [LARGE SCALE GENOMIC DNA]</scope>
    <source>
        <strain evidence="6 7">3B1D</strain>
    </source>
</reference>
<dbReference type="AlphaFoldDB" id="A0A433RU76"/>
<name>A0A433RU76_9BACL</name>
<dbReference type="InterPro" id="IPR003593">
    <property type="entry name" value="AAA+_ATPase"/>
</dbReference>
<dbReference type="RefSeq" id="WP_126990953.1">
    <property type="nucleotide sequence ID" value="NZ_JTFC01000031.1"/>
</dbReference>
<dbReference type="GO" id="GO:0005524">
    <property type="term" value="F:ATP binding"/>
    <property type="evidence" value="ECO:0007669"/>
    <property type="project" value="UniProtKB-KW"/>
</dbReference>
<dbReference type="PROSITE" id="PS50893">
    <property type="entry name" value="ABC_TRANSPORTER_2"/>
    <property type="match status" value="1"/>
</dbReference>
<dbReference type="EMBL" id="JTFC01000031">
    <property type="protein sequence ID" value="RUS55686.1"/>
    <property type="molecule type" value="Genomic_DNA"/>
</dbReference>